<dbReference type="Proteomes" id="UP000053477">
    <property type="component" value="Unassembled WGS sequence"/>
</dbReference>
<name>A0A0H2RYN4_9AGAM</name>
<dbReference type="InParanoid" id="A0A0H2RYN4"/>
<dbReference type="AlphaFoldDB" id="A0A0H2RYN4"/>
<feature type="region of interest" description="Disordered" evidence="1">
    <location>
        <begin position="94"/>
        <end position="119"/>
    </location>
</feature>
<feature type="region of interest" description="Disordered" evidence="1">
    <location>
        <begin position="153"/>
        <end position="188"/>
    </location>
</feature>
<feature type="region of interest" description="Disordered" evidence="1">
    <location>
        <begin position="1"/>
        <end position="43"/>
    </location>
</feature>
<evidence type="ECO:0000256" key="1">
    <source>
        <dbReference type="SAM" id="MobiDB-lite"/>
    </source>
</evidence>
<keyword evidence="3" id="KW-1185">Reference proteome</keyword>
<feature type="region of interest" description="Disordered" evidence="1">
    <location>
        <begin position="221"/>
        <end position="240"/>
    </location>
</feature>
<feature type="region of interest" description="Disordered" evidence="1">
    <location>
        <begin position="485"/>
        <end position="522"/>
    </location>
</feature>
<dbReference type="STRING" id="27342.A0A0H2RYN4"/>
<proteinExistence type="predicted"/>
<dbReference type="EMBL" id="KQ085907">
    <property type="protein sequence ID" value="KLO17205.1"/>
    <property type="molecule type" value="Genomic_DNA"/>
</dbReference>
<feature type="compositionally biased region" description="Polar residues" evidence="1">
    <location>
        <begin position="511"/>
        <end position="522"/>
    </location>
</feature>
<accession>A0A0H2RYN4</accession>
<protein>
    <submittedName>
        <fullName evidence="2">Uncharacterized protein</fullName>
    </submittedName>
</protein>
<feature type="compositionally biased region" description="Basic residues" evidence="1">
    <location>
        <begin position="163"/>
        <end position="173"/>
    </location>
</feature>
<dbReference type="OrthoDB" id="3264780at2759"/>
<evidence type="ECO:0000313" key="3">
    <source>
        <dbReference type="Proteomes" id="UP000053477"/>
    </source>
</evidence>
<sequence length="641" mass="68499">MAPQPSVPRKKARRDTSSTPLVESPSFVLPESGQPPPSNFFRGQQALLGHVGVVAGLKPATLANRSARGENAENPIVVEEENPTALAAWKATSRLRPPLPNGAEHTPRHTSQPAPDPGTFAIVPEIFVGHGSACDVGCCTGNGALHAQALRVMEKSASEPPTKRRRLDLHRPRRGDPGKASAEPLSSMDLQQMVRKGKGKSKKMLLHVLTMLKDALEQGSDVMKEDENSNAGDGSGRSHYRPKTAMYGIDVPPSDTDPSSSSADAATMNFQYTPNDPLHSWEQFAPSDDFASYGSSFGSPSPYFPSLPEHISTSDLESWLSAVDGQLCNESSAADEFGSIFNAISVTPTPPTNTSQLPQLADAIAVDQLAVQSNAPNSSLTPVQDDFPQDPGFTNTFPIDPTLLALSAIETSIENAKLFESVSPSKDGDVIGSMELMNGDFGLDLGVASDQPIVTPMSQMDSSIPQGSGLPENDLLADLTSTSLPSQLFSSHPPPPQPTVTDPLHFPAQDSIGTSAQDQPFLQSASTTREPLLDCSTNSIPVTASCWTVYDPESLRSDVSKKASRPYVVADRARSRKAADKEAIISMAKQRREALAIELARAKIELWETTIEQGVLLNMLKDKELDVVPGSSDENPTLGEP</sequence>
<organism evidence="2 3">
    <name type="scientific">Schizopora paradoxa</name>
    <dbReference type="NCBI Taxonomy" id="27342"/>
    <lineage>
        <taxon>Eukaryota</taxon>
        <taxon>Fungi</taxon>
        <taxon>Dikarya</taxon>
        <taxon>Basidiomycota</taxon>
        <taxon>Agaricomycotina</taxon>
        <taxon>Agaricomycetes</taxon>
        <taxon>Hymenochaetales</taxon>
        <taxon>Schizoporaceae</taxon>
        <taxon>Schizopora</taxon>
    </lineage>
</organism>
<evidence type="ECO:0000313" key="2">
    <source>
        <dbReference type="EMBL" id="KLO17205.1"/>
    </source>
</evidence>
<gene>
    <name evidence="2" type="ORF">SCHPADRAFT_900836</name>
</gene>
<reference evidence="2 3" key="1">
    <citation type="submission" date="2015-04" db="EMBL/GenBank/DDBJ databases">
        <title>Complete genome sequence of Schizopora paradoxa KUC8140, a cosmopolitan wood degrader in East Asia.</title>
        <authorList>
            <consortium name="DOE Joint Genome Institute"/>
            <person name="Min B."/>
            <person name="Park H."/>
            <person name="Jang Y."/>
            <person name="Kim J.-J."/>
            <person name="Kim K.H."/>
            <person name="Pangilinan J."/>
            <person name="Lipzen A."/>
            <person name="Riley R."/>
            <person name="Grigoriev I.V."/>
            <person name="Spatafora J.W."/>
            <person name="Choi I.-G."/>
        </authorList>
    </citation>
    <scope>NUCLEOTIDE SEQUENCE [LARGE SCALE GENOMIC DNA]</scope>
    <source>
        <strain evidence="2 3">KUC8140</strain>
    </source>
</reference>